<evidence type="ECO:0000256" key="1">
    <source>
        <dbReference type="SAM" id="Phobius"/>
    </source>
</evidence>
<dbReference type="AlphaFoldDB" id="A0A1M4ZGX4"/>
<accession>A0A1M4ZGX4</accession>
<keyword evidence="1" id="KW-1133">Transmembrane helix</keyword>
<feature type="transmembrane region" description="Helical" evidence="1">
    <location>
        <begin position="28"/>
        <end position="46"/>
    </location>
</feature>
<organism evidence="2 3">
    <name type="scientific">Thermoanaerobacter uzonensis DSM 18761</name>
    <dbReference type="NCBI Taxonomy" id="1123369"/>
    <lineage>
        <taxon>Bacteria</taxon>
        <taxon>Bacillati</taxon>
        <taxon>Bacillota</taxon>
        <taxon>Clostridia</taxon>
        <taxon>Thermoanaerobacterales</taxon>
        <taxon>Thermoanaerobacteraceae</taxon>
        <taxon>Thermoanaerobacter</taxon>
    </lineage>
</organism>
<name>A0A1M4ZGX4_9THEO</name>
<keyword evidence="1" id="KW-0812">Transmembrane</keyword>
<dbReference type="EMBL" id="FQUR01000016">
    <property type="protein sequence ID" value="SHF17294.1"/>
    <property type="molecule type" value="Genomic_DNA"/>
</dbReference>
<sequence length="86" mass="10029">MTIISWQPKSMVARNVINNVIPNKEFSLIYKFAILLAIMHFGRMVLGDIGRILKVKLNKKICSFLCNVLFYIYCFKCAKNRNKQIT</sequence>
<gene>
    <name evidence="2" type="ORF">SAMN02745195_02009</name>
</gene>
<evidence type="ECO:0000313" key="3">
    <source>
        <dbReference type="Proteomes" id="UP000184127"/>
    </source>
</evidence>
<proteinExistence type="predicted"/>
<keyword evidence="3" id="KW-1185">Reference proteome</keyword>
<dbReference type="Proteomes" id="UP000184127">
    <property type="component" value="Unassembled WGS sequence"/>
</dbReference>
<keyword evidence="1" id="KW-0472">Membrane</keyword>
<reference evidence="3" key="1">
    <citation type="submission" date="2016-11" db="EMBL/GenBank/DDBJ databases">
        <authorList>
            <person name="Varghese N."/>
            <person name="Submissions S."/>
        </authorList>
    </citation>
    <scope>NUCLEOTIDE SEQUENCE [LARGE SCALE GENOMIC DNA]</scope>
    <source>
        <strain evidence="3">DSM 18761</strain>
    </source>
</reference>
<evidence type="ECO:0000313" key="2">
    <source>
        <dbReference type="EMBL" id="SHF17294.1"/>
    </source>
</evidence>
<protein>
    <submittedName>
        <fullName evidence="2">Uncharacterized protein</fullName>
    </submittedName>
</protein>